<keyword evidence="4 6" id="KW-0012">Acyltransferase</keyword>
<evidence type="ECO:0000256" key="6">
    <source>
        <dbReference type="RuleBase" id="RU003452"/>
    </source>
</evidence>
<evidence type="ECO:0000313" key="7">
    <source>
        <dbReference type="EMBL" id="KAK5578887.1"/>
    </source>
</evidence>
<reference evidence="7 8" key="1">
    <citation type="submission" date="2023-11" db="EMBL/GenBank/DDBJ databases">
        <title>Dfirmibasis_genome.</title>
        <authorList>
            <person name="Edelbroek B."/>
            <person name="Kjellin J."/>
            <person name="Jerlstrom-Hultqvist J."/>
            <person name="Soderbom F."/>
        </authorList>
    </citation>
    <scope>NUCLEOTIDE SEQUENCE [LARGE SCALE GENOMIC DNA]</scope>
    <source>
        <strain evidence="7 8">TNS-C-14</strain>
    </source>
</reference>
<evidence type="ECO:0000256" key="4">
    <source>
        <dbReference type="ARBA" id="ARBA00023315"/>
    </source>
</evidence>
<dbReference type="GO" id="GO:0004060">
    <property type="term" value="F:arylamine N-acetyltransferase activity"/>
    <property type="evidence" value="ECO:0007669"/>
    <property type="project" value="UniProtKB-EC"/>
</dbReference>
<name>A0AAN7YWP3_9MYCE</name>
<comment type="caution">
    <text evidence="7">The sequence shown here is derived from an EMBL/GenBank/DDBJ whole genome shotgun (WGS) entry which is preliminary data.</text>
</comment>
<evidence type="ECO:0000256" key="3">
    <source>
        <dbReference type="ARBA" id="ARBA00022679"/>
    </source>
</evidence>
<dbReference type="InterPro" id="IPR038765">
    <property type="entry name" value="Papain-like_cys_pep_sf"/>
</dbReference>
<dbReference type="PRINTS" id="PR01543">
    <property type="entry name" value="ANATRNSFRASE"/>
</dbReference>
<evidence type="ECO:0000313" key="8">
    <source>
        <dbReference type="Proteomes" id="UP001344447"/>
    </source>
</evidence>
<comment type="similarity">
    <text evidence="1 6">Belongs to the arylamine N-acetyltransferase family.</text>
</comment>
<dbReference type="PANTHER" id="PTHR11786">
    <property type="entry name" value="N-HYDROXYARYLAMINE O-ACETYLTRANSFERASE"/>
    <property type="match status" value="1"/>
</dbReference>
<dbReference type="InterPro" id="IPR001447">
    <property type="entry name" value="Arylamine_N-AcTrfase"/>
</dbReference>
<evidence type="ECO:0000256" key="5">
    <source>
        <dbReference type="ARBA" id="ARBA00052838"/>
    </source>
</evidence>
<keyword evidence="8" id="KW-1185">Reference proteome</keyword>
<keyword evidence="3 6" id="KW-0808">Transferase</keyword>
<dbReference type="AlphaFoldDB" id="A0AAN7YWP3"/>
<comment type="catalytic activity">
    <reaction evidence="5">
        <text>an arylamine + acetyl-CoA = an N-acetylarylamine + CoA</text>
        <dbReference type="Rhea" id="RHEA:16613"/>
        <dbReference type="ChEBI" id="CHEBI:13790"/>
        <dbReference type="ChEBI" id="CHEBI:50471"/>
        <dbReference type="ChEBI" id="CHEBI:57287"/>
        <dbReference type="ChEBI" id="CHEBI:57288"/>
        <dbReference type="EC" id="2.3.1.5"/>
    </reaction>
</comment>
<evidence type="ECO:0000256" key="1">
    <source>
        <dbReference type="ARBA" id="ARBA00006547"/>
    </source>
</evidence>
<sequence>MEQNTTFSDYQLQFFKRIGMEPKPIKSLDDISDVMKACSNVFSFENLDIVSNSWEPLNKDVIIKQVLCNKQGGLCYKINTLLYHFLLEFGFNIYLIRGSVENQDTHSNWNLPTGHMINIINFENRLYVVDVAFGCNLSLRPVPITNDGNEVIESCTGLYRIRKVYNCVEEINHYTHILEHRKPDSFLNDDAKKWVMAYAFDPLSIITNNESDEISAIKTHQTLVQQLVIDDPSKEFSTRPLAAKIVNDGSSFAIATLTANSFTLTNCKTGEKNKTNFGTDESFEQFNQHLISIFNLPPLKTVPSIFLNQSPQ</sequence>
<dbReference type="FunFam" id="3.30.2140.20:FF:000002">
    <property type="entry name" value="Arylamine N-acetyltransferase"/>
    <property type="match status" value="1"/>
</dbReference>
<accession>A0AAN7YWP3</accession>
<dbReference type="EC" id="2.3.1.5" evidence="2"/>
<organism evidence="7 8">
    <name type="scientific">Dictyostelium firmibasis</name>
    <dbReference type="NCBI Taxonomy" id="79012"/>
    <lineage>
        <taxon>Eukaryota</taxon>
        <taxon>Amoebozoa</taxon>
        <taxon>Evosea</taxon>
        <taxon>Eumycetozoa</taxon>
        <taxon>Dictyostelia</taxon>
        <taxon>Dictyosteliales</taxon>
        <taxon>Dictyosteliaceae</taxon>
        <taxon>Dictyostelium</taxon>
    </lineage>
</organism>
<dbReference type="Pfam" id="PF00797">
    <property type="entry name" value="Acetyltransf_2"/>
    <property type="match status" value="1"/>
</dbReference>
<dbReference type="SUPFAM" id="SSF54001">
    <property type="entry name" value="Cysteine proteinases"/>
    <property type="match status" value="1"/>
</dbReference>
<protein>
    <recommendedName>
        <fullName evidence="2">arylamine N-acetyltransferase</fullName>
        <ecNumber evidence="2">2.3.1.5</ecNumber>
    </recommendedName>
</protein>
<dbReference type="PANTHER" id="PTHR11786:SF9">
    <property type="entry name" value="ARYLAMINE N-ACETYLTRANSFERASE 1-RELATED"/>
    <property type="match status" value="1"/>
</dbReference>
<dbReference type="Gene3D" id="3.30.2140.20">
    <property type="match status" value="1"/>
</dbReference>
<dbReference type="InterPro" id="IPR053710">
    <property type="entry name" value="Arylamine_NAT_domain_sf"/>
</dbReference>
<dbReference type="EMBL" id="JAVFKY010000003">
    <property type="protein sequence ID" value="KAK5578887.1"/>
    <property type="molecule type" value="Genomic_DNA"/>
</dbReference>
<proteinExistence type="inferred from homology"/>
<dbReference type="Proteomes" id="UP001344447">
    <property type="component" value="Unassembled WGS sequence"/>
</dbReference>
<gene>
    <name evidence="7" type="ORF">RB653_008562</name>
</gene>
<evidence type="ECO:0000256" key="2">
    <source>
        <dbReference type="ARBA" id="ARBA00012701"/>
    </source>
</evidence>